<organism evidence="2 3">
    <name type="scientific">Shewanella yunxiaonensis</name>
    <dbReference type="NCBI Taxonomy" id="2829809"/>
    <lineage>
        <taxon>Bacteria</taxon>
        <taxon>Pseudomonadati</taxon>
        <taxon>Pseudomonadota</taxon>
        <taxon>Gammaproteobacteria</taxon>
        <taxon>Alteromonadales</taxon>
        <taxon>Shewanellaceae</taxon>
        <taxon>Shewanella</taxon>
    </lineage>
</organism>
<sequence>MKRIVLLMIVTLWLTGCASSGNQMSDSDKDKAYQQYIVTHKLESVRSIKRFKLSGWKELTETHLIITGQFNRDYLISLRNACTGLRYANWIQLYQFDSLMFDSRSDSLSGGPQALPIRCRIDAIYPLTKEQVTQIMNIGQLPTAASNAEQVGK</sequence>
<dbReference type="EMBL" id="CP073587">
    <property type="protein sequence ID" value="QUN06721.1"/>
    <property type="molecule type" value="Genomic_DNA"/>
</dbReference>
<dbReference type="Pfam" id="PF20101">
    <property type="entry name" value="DUF6491"/>
    <property type="match status" value="1"/>
</dbReference>
<evidence type="ECO:0000313" key="2">
    <source>
        <dbReference type="EMBL" id="QUN06721.1"/>
    </source>
</evidence>
<evidence type="ECO:0000313" key="3">
    <source>
        <dbReference type="Proteomes" id="UP000679575"/>
    </source>
</evidence>
<feature type="chain" id="PRO_5046091476" description="Lipoprotein" evidence="1">
    <location>
        <begin position="21"/>
        <end position="153"/>
    </location>
</feature>
<reference evidence="2 3" key="1">
    <citation type="submission" date="2021-04" db="EMBL/GenBank/DDBJ databases">
        <title>Novel species identification of genus Shewanella.</title>
        <authorList>
            <person name="Liu G."/>
        </authorList>
    </citation>
    <scope>NUCLEOTIDE SEQUENCE [LARGE SCALE GENOMIC DNA]</scope>
    <source>
        <strain evidence="2 3">FJAT-54481</strain>
    </source>
</reference>
<protein>
    <recommendedName>
        <fullName evidence="4">Lipoprotein</fullName>
    </recommendedName>
</protein>
<evidence type="ECO:0000256" key="1">
    <source>
        <dbReference type="SAM" id="SignalP"/>
    </source>
</evidence>
<keyword evidence="3" id="KW-1185">Reference proteome</keyword>
<feature type="signal peptide" evidence="1">
    <location>
        <begin position="1"/>
        <end position="20"/>
    </location>
</feature>
<proteinExistence type="predicted"/>
<accession>A0ABX7YWK3</accession>
<name>A0ABX7YWK3_9GAMM</name>
<keyword evidence="1" id="KW-0732">Signal</keyword>
<dbReference type="InterPro" id="IPR045500">
    <property type="entry name" value="DUF6491"/>
</dbReference>
<dbReference type="Proteomes" id="UP000679575">
    <property type="component" value="Chromosome"/>
</dbReference>
<dbReference type="PROSITE" id="PS51257">
    <property type="entry name" value="PROKAR_LIPOPROTEIN"/>
    <property type="match status" value="1"/>
</dbReference>
<dbReference type="RefSeq" id="WP_212595731.1">
    <property type="nucleotide sequence ID" value="NZ_CP073587.1"/>
</dbReference>
<gene>
    <name evidence="2" type="ORF">KDN34_04535</name>
</gene>
<evidence type="ECO:0008006" key="4">
    <source>
        <dbReference type="Google" id="ProtNLM"/>
    </source>
</evidence>